<reference evidence="2 3" key="1">
    <citation type="journal article" date="2018" name="Nat. Genet.">
        <title>The Rosa genome provides new insights in the design of modern roses.</title>
        <authorList>
            <person name="Bendahmane M."/>
        </authorList>
    </citation>
    <scope>NUCLEOTIDE SEQUENCE [LARGE SCALE GENOMIC DNA]</scope>
    <source>
        <strain evidence="3">cv. Old Blush</strain>
    </source>
</reference>
<name>A0A2P6R0P2_ROSCH</name>
<dbReference type="AlphaFoldDB" id="A0A2P6R0P2"/>
<gene>
    <name evidence="2" type="ORF">RchiOBHm_Chr4g0431411</name>
</gene>
<feature type="signal peptide" evidence="1">
    <location>
        <begin position="1"/>
        <end position="21"/>
    </location>
</feature>
<dbReference type="EMBL" id="PDCK01000042">
    <property type="protein sequence ID" value="PRQ40007.1"/>
    <property type="molecule type" value="Genomic_DNA"/>
</dbReference>
<feature type="chain" id="PRO_5015201935" evidence="1">
    <location>
        <begin position="22"/>
        <end position="76"/>
    </location>
</feature>
<accession>A0A2P6R0P2</accession>
<dbReference type="Gramene" id="PRQ40007">
    <property type="protein sequence ID" value="PRQ40007"/>
    <property type="gene ID" value="RchiOBHm_Chr4g0431411"/>
</dbReference>
<protein>
    <submittedName>
        <fullName evidence="2">Uncharacterized protein</fullName>
    </submittedName>
</protein>
<comment type="caution">
    <text evidence="2">The sequence shown here is derived from an EMBL/GenBank/DDBJ whole genome shotgun (WGS) entry which is preliminary data.</text>
</comment>
<keyword evidence="1" id="KW-0732">Signal</keyword>
<keyword evidence="3" id="KW-1185">Reference proteome</keyword>
<evidence type="ECO:0000313" key="3">
    <source>
        <dbReference type="Proteomes" id="UP000238479"/>
    </source>
</evidence>
<evidence type="ECO:0000256" key="1">
    <source>
        <dbReference type="SAM" id="SignalP"/>
    </source>
</evidence>
<sequence length="76" mass="8471">MPKAIHTQILFLWKISPLVVQQPQSATQTKKSLKQQRASHYLTSKVKCLKQYSTPKFPSCGKSHPCCPVASVCNAD</sequence>
<evidence type="ECO:0000313" key="2">
    <source>
        <dbReference type="EMBL" id="PRQ40007.1"/>
    </source>
</evidence>
<organism evidence="2 3">
    <name type="scientific">Rosa chinensis</name>
    <name type="common">China rose</name>
    <dbReference type="NCBI Taxonomy" id="74649"/>
    <lineage>
        <taxon>Eukaryota</taxon>
        <taxon>Viridiplantae</taxon>
        <taxon>Streptophyta</taxon>
        <taxon>Embryophyta</taxon>
        <taxon>Tracheophyta</taxon>
        <taxon>Spermatophyta</taxon>
        <taxon>Magnoliopsida</taxon>
        <taxon>eudicotyledons</taxon>
        <taxon>Gunneridae</taxon>
        <taxon>Pentapetalae</taxon>
        <taxon>rosids</taxon>
        <taxon>fabids</taxon>
        <taxon>Rosales</taxon>
        <taxon>Rosaceae</taxon>
        <taxon>Rosoideae</taxon>
        <taxon>Rosoideae incertae sedis</taxon>
        <taxon>Rosa</taxon>
    </lineage>
</organism>
<dbReference type="Proteomes" id="UP000238479">
    <property type="component" value="Chromosome 4"/>
</dbReference>
<proteinExistence type="predicted"/>